<sequence length="42" mass="4277">MSPAAGAAAVVPRAGRPTGRPVSDERERPEGAANTDWEGNAT</sequence>
<evidence type="ECO:0000256" key="1">
    <source>
        <dbReference type="SAM" id="MobiDB-lite"/>
    </source>
</evidence>
<dbReference type="AlphaFoldDB" id="A0A7W7W3U1"/>
<gene>
    <name evidence="2" type="ORF">F4561_002979</name>
</gene>
<evidence type="ECO:0000313" key="3">
    <source>
        <dbReference type="Proteomes" id="UP000523007"/>
    </source>
</evidence>
<dbReference type="EMBL" id="JACHJT010000001">
    <property type="protein sequence ID" value="MBB4932159.1"/>
    <property type="molecule type" value="Genomic_DNA"/>
</dbReference>
<comment type="caution">
    <text evidence="2">The sequence shown here is derived from an EMBL/GenBank/DDBJ whole genome shotgun (WGS) entry which is preliminary data.</text>
</comment>
<proteinExistence type="predicted"/>
<protein>
    <submittedName>
        <fullName evidence="2">Uncharacterized protein</fullName>
    </submittedName>
</protein>
<reference evidence="2 3" key="1">
    <citation type="submission" date="2020-08" db="EMBL/GenBank/DDBJ databases">
        <title>Sequencing the genomes of 1000 actinobacteria strains.</title>
        <authorList>
            <person name="Klenk H.-P."/>
        </authorList>
    </citation>
    <scope>NUCLEOTIDE SEQUENCE [LARGE SCALE GENOMIC DNA]</scope>
    <source>
        <strain evidence="2 3">DSM 102030</strain>
    </source>
</reference>
<dbReference type="Proteomes" id="UP000523007">
    <property type="component" value="Unassembled WGS sequence"/>
</dbReference>
<accession>A0A7W7W3U1</accession>
<evidence type="ECO:0000313" key="2">
    <source>
        <dbReference type="EMBL" id="MBB4932159.1"/>
    </source>
</evidence>
<feature type="region of interest" description="Disordered" evidence="1">
    <location>
        <begin position="1"/>
        <end position="42"/>
    </location>
</feature>
<organism evidence="2 3">
    <name type="scientific">Lipingzhangella halophila</name>
    <dbReference type="NCBI Taxonomy" id="1783352"/>
    <lineage>
        <taxon>Bacteria</taxon>
        <taxon>Bacillati</taxon>
        <taxon>Actinomycetota</taxon>
        <taxon>Actinomycetes</taxon>
        <taxon>Streptosporangiales</taxon>
        <taxon>Nocardiopsidaceae</taxon>
        <taxon>Lipingzhangella</taxon>
    </lineage>
</organism>
<feature type="compositionally biased region" description="Low complexity" evidence="1">
    <location>
        <begin position="1"/>
        <end position="16"/>
    </location>
</feature>
<name>A0A7W7W3U1_9ACTN</name>
<keyword evidence="3" id="KW-1185">Reference proteome</keyword>